<reference evidence="1" key="1">
    <citation type="journal article" date="2020" name="bioRxiv">
        <title>Whole genome comparisons of ergot fungi reveals the divergence and evolution of species within the genus Claviceps are the result of varying mechanisms driving genome evolution and host range expansion.</title>
        <authorList>
            <person name="Wyka S.A."/>
            <person name="Mondo S.J."/>
            <person name="Liu M."/>
            <person name="Dettman J."/>
            <person name="Nalam V."/>
            <person name="Broders K.D."/>
        </authorList>
    </citation>
    <scope>NUCLEOTIDE SEQUENCE</scope>
    <source>
        <strain evidence="1">CCC 602</strain>
    </source>
</reference>
<proteinExistence type="predicted"/>
<keyword evidence="2" id="KW-1185">Reference proteome</keyword>
<gene>
    <name evidence="1" type="ORF">E4U43_007827</name>
</gene>
<organism evidence="1 2">
    <name type="scientific">Claviceps pusilla</name>
    <dbReference type="NCBI Taxonomy" id="123648"/>
    <lineage>
        <taxon>Eukaryota</taxon>
        <taxon>Fungi</taxon>
        <taxon>Dikarya</taxon>
        <taxon>Ascomycota</taxon>
        <taxon>Pezizomycotina</taxon>
        <taxon>Sordariomycetes</taxon>
        <taxon>Hypocreomycetidae</taxon>
        <taxon>Hypocreales</taxon>
        <taxon>Clavicipitaceae</taxon>
        <taxon>Claviceps</taxon>
    </lineage>
</organism>
<comment type="caution">
    <text evidence="1">The sequence shown here is derived from an EMBL/GenBank/DDBJ whole genome shotgun (WGS) entry which is preliminary data.</text>
</comment>
<evidence type="ECO:0000313" key="2">
    <source>
        <dbReference type="Proteomes" id="UP000748025"/>
    </source>
</evidence>
<dbReference type="Proteomes" id="UP000748025">
    <property type="component" value="Unassembled WGS sequence"/>
</dbReference>
<protein>
    <submittedName>
        <fullName evidence="1">Uncharacterized protein</fullName>
    </submittedName>
</protein>
<accession>A0A9P7NBZ6</accession>
<name>A0A9P7NBZ6_9HYPO</name>
<dbReference type="OrthoDB" id="4424523at2759"/>
<sequence length="127" mass="14536">MLPHGAVRGIGIDPTQVSRAVWVIQRPPFRALNKIVIVVPEQAWDLPIQDLCDRVHEGLRFYTRQDLLPFHHLHVIGDPDLYGATSHQVRGHFLSLVPEHLKARVRPGATNLQNDQDWTYAKFHAQI</sequence>
<dbReference type="EMBL" id="SRPW01000751">
    <property type="protein sequence ID" value="KAG6012369.1"/>
    <property type="molecule type" value="Genomic_DNA"/>
</dbReference>
<evidence type="ECO:0000313" key="1">
    <source>
        <dbReference type="EMBL" id="KAG6012369.1"/>
    </source>
</evidence>
<dbReference type="AlphaFoldDB" id="A0A9P7NBZ6"/>